<name>A0A1F7GV59_9BACT</name>
<gene>
    <name evidence="2" type="ORF">A3C24_03610</name>
</gene>
<dbReference type="Proteomes" id="UP000177159">
    <property type="component" value="Unassembled WGS sequence"/>
</dbReference>
<comment type="caution">
    <text evidence="2">The sequence shown here is derived from an EMBL/GenBank/DDBJ whole genome shotgun (WGS) entry which is preliminary data.</text>
</comment>
<evidence type="ECO:0000313" key="3">
    <source>
        <dbReference type="Proteomes" id="UP000177159"/>
    </source>
</evidence>
<evidence type="ECO:0000313" key="2">
    <source>
        <dbReference type="EMBL" id="OGK22920.1"/>
    </source>
</evidence>
<dbReference type="AlphaFoldDB" id="A0A1F7GV59"/>
<keyword evidence="1" id="KW-0812">Transmembrane</keyword>
<protein>
    <recommendedName>
        <fullName evidence="4">Type II secretion system protein GspI C-terminal domain-containing protein</fullName>
    </recommendedName>
</protein>
<feature type="transmembrane region" description="Helical" evidence="1">
    <location>
        <begin position="20"/>
        <end position="41"/>
    </location>
</feature>
<organism evidence="2 3">
    <name type="scientific">Candidatus Roizmanbacteria bacterium RIFCSPHIGHO2_02_FULL_37_24</name>
    <dbReference type="NCBI Taxonomy" id="1802037"/>
    <lineage>
        <taxon>Bacteria</taxon>
        <taxon>Candidatus Roizmaniibacteriota</taxon>
    </lineage>
</organism>
<evidence type="ECO:0008006" key="4">
    <source>
        <dbReference type="Google" id="ProtNLM"/>
    </source>
</evidence>
<accession>A0A1F7GV59</accession>
<dbReference type="PROSITE" id="PS00409">
    <property type="entry name" value="PROKAR_NTER_METHYL"/>
    <property type="match status" value="1"/>
</dbReference>
<dbReference type="EMBL" id="MFZM01000030">
    <property type="protein sequence ID" value="OGK22920.1"/>
    <property type="molecule type" value="Genomic_DNA"/>
</dbReference>
<keyword evidence="1" id="KW-0472">Membrane</keyword>
<keyword evidence="1" id="KW-1133">Transmembrane helix</keyword>
<sequence length="152" mass="17020">MSSPMKSNILQRGVTLLEVLIFITILSFVFIGVAITTTSSLQRTQYNQHKILATHYAEELEEWMRGEKEADWTSFVNKSAALPGRIYCFNSTTIAWPSVGNCSGVYGLVNTFKREATLSGTGSQITVNINIEWQEASNLFSIPIDTVFSQWD</sequence>
<proteinExistence type="predicted"/>
<dbReference type="InterPro" id="IPR012902">
    <property type="entry name" value="N_methyl_site"/>
</dbReference>
<evidence type="ECO:0000256" key="1">
    <source>
        <dbReference type="SAM" id="Phobius"/>
    </source>
</evidence>
<reference evidence="2 3" key="1">
    <citation type="journal article" date="2016" name="Nat. Commun.">
        <title>Thousands of microbial genomes shed light on interconnected biogeochemical processes in an aquifer system.</title>
        <authorList>
            <person name="Anantharaman K."/>
            <person name="Brown C.T."/>
            <person name="Hug L.A."/>
            <person name="Sharon I."/>
            <person name="Castelle C.J."/>
            <person name="Probst A.J."/>
            <person name="Thomas B.C."/>
            <person name="Singh A."/>
            <person name="Wilkins M.J."/>
            <person name="Karaoz U."/>
            <person name="Brodie E.L."/>
            <person name="Williams K.H."/>
            <person name="Hubbard S.S."/>
            <person name="Banfield J.F."/>
        </authorList>
    </citation>
    <scope>NUCLEOTIDE SEQUENCE [LARGE SCALE GENOMIC DNA]</scope>
</reference>